<accession>A0A7D5HGM9</accession>
<name>A0A7D5HGM9_9PSED</name>
<proteinExistence type="predicted"/>
<reference evidence="1 2" key="1">
    <citation type="submission" date="2020-06" db="EMBL/GenBank/DDBJ databases">
        <title>Pseudomonas eucalypticola sp. nov., an endophyte of Eucalyptus dunnii leaves with biocontrol ability of eucalyptus leaf blight.</title>
        <authorList>
            <person name="Liu Y."/>
            <person name="Song Z."/>
            <person name="Zeng H."/>
            <person name="Lu M."/>
            <person name="Wang X."/>
            <person name="Lian X."/>
            <person name="Zhang Q."/>
        </authorList>
    </citation>
    <scope>NUCLEOTIDE SEQUENCE [LARGE SCALE GENOMIC DNA]</scope>
    <source>
        <strain evidence="1 2">NP-1</strain>
    </source>
</reference>
<protein>
    <submittedName>
        <fullName evidence="1">Uncharacterized protein</fullName>
    </submittedName>
</protein>
<keyword evidence="2" id="KW-1185">Reference proteome</keyword>
<dbReference type="AlphaFoldDB" id="A0A7D5HGM9"/>
<dbReference type="EMBL" id="CP056030">
    <property type="protein sequence ID" value="QKZ04766.1"/>
    <property type="molecule type" value="Genomic_DNA"/>
</dbReference>
<dbReference type="Proteomes" id="UP000509568">
    <property type="component" value="Chromosome"/>
</dbReference>
<evidence type="ECO:0000313" key="2">
    <source>
        <dbReference type="Proteomes" id="UP000509568"/>
    </source>
</evidence>
<gene>
    <name evidence="1" type="ORF">HWQ56_13610</name>
</gene>
<dbReference type="RefSeq" id="WP_158154904.1">
    <property type="nucleotide sequence ID" value="NZ_CP056030.1"/>
</dbReference>
<evidence type="ECO:0000313" key="1">
    <source>
        <dbReference type="EMBL" id="QKZ04766.1"/>
    </source>
</evidence>
<sequence length="109" mass="12611">MNLNNQPTIEELAQLFASRKDTLDNHILWVCESGEVHIDGMARHAGEAEFEQSKPTMRARLRTYRRGQGYIGRKAAADREFIGRVLHTLEDQWPEARQAQQVKVIDQYC</sequence>
<organism evidence="1 2">
    <name type="scientific">Pseudomonas eucalypticola</name>
    <dbReference type="NCBI Taxonomy" id="2599595"/>
    <lineage>
        <taxon>Bacteria</taxon>
        <taxon>Pseudomonadati</taxon>
        <taxon>Pseudomonadota</taxon>
        <taxon>Gammaproteobacteria</taxon>
        <taxon>Pseudomonadales</taxon>
        <taxon>Pseudomonadaceae</taxon>
        <taxon>Pseudomonas</taxon>
    </lineage>
</organism>
<dbReference type="KEGG" id="pez:HWQ56_13610"/>